<dbReference type="Pfam" id="PF07690">
    <property type="entry name" value="MFS_1"/>
    <property type="match status" value="1"/>
</dbReference>
<evidence type="ECO:0000256" key="1">
    <source>
        <dbReference type="ARBA" id="ARBA00004651"/>
    </source>
</evidence>
<dbReference type="PANTHER" id="PTHR23514:SF3">
    <property type="entry name" value="BYPASS OF STOP CODON PROTEIN 6"/>
    <property type="match status" value="1"/>
</dbReference>
<gene>
    <name evidence="9" type="ORF">HMPREF0381_1445</name>
</gene>
<evidence type="ECO:0000256" key="2">
    <source>
        <dbReference type="ARBA" id="ARBA00008335"/>
    </source>
</evidence>
<dbReference type="Proteomes" id="UP000003434">
    <property type="component" value="Unassembled WGS sequence"/>
</dbReference>
<dbReference type="InterPro" id="IPR036259">
    <property type="entry name" value="MFS_trans_sf"/>
</dbReference>
<keyword evidence="3" id="KW-0813">Transport</keyword>
<sequence>MRKVFIPQSCYHFIEYYAKIYYYSIFIEVNLWKREQIFFRCCIGYFFSGTATLIIGAVIPHLMKEIGLNYIGAGGILTFFYIGNFCGSFLYTALSAKFGDKATITFMTFLSVLCFAALITTPPLIVINTSVLILGLTKGSITLFNNYYVNNMYENPAPKSSVLNAMFAVGAFISPFLLSSILLLNLNWRYILVLIAIVAFFVTANFFTADKDTLKFYKMHAKNTTNTASKSQISFLYDKDFYINGLLLFFYLGFEYSINGWFITYLKDTGIMSISLATTMVSVAWIAILISRLFVAKLSQKVSSKKITAFDSFGLVVCFFLLIATKNIFVIVISLFLLRLFMAPVFPLVYAVSKNSLQGSAFAMTVFTALTSIGGILTPYIIGVISNNFSINTAILTLIFNAVIIFILSFLSYKKSY</sequence>
<dbReference type="PANTHER" id="PTHR23514">
    <property type="entry name" value="BYPASS OF STOP CODON PROTEIN 6"/>
    <property type="match status" value="1"/>
</dbReference>
<dbReference type="PROSITE" id="PS50850">
    <property type="entry name" value="MFS"/>
    <property type="match status" value="1"/>
</dbReference>
<feature type="transmembrane region" description="Helical" evidence="7">
    <location>
        <begin position="161"/>
        <end position="184"/>
    </location>
</feature>
<comment type="similarity">
    <text evidence="2">Belongs to the major facilitator superfamily.</text>
</comment>
<dbReference type="AlphaFoldDB" id="E6LNB0"/>
<feature type="transmembrane region" description="Helical" evidence="7">
    <location>
        <begin position="37"/>
        <end position="59"/>
    </location>
</feature>
<dbReference type="EMBL" id="AEPW01000055">
    <property type="protein sequence ID" value="EFU76742.1"/>
    <property type="molecule type" value="Genomic_DNA"/>
</dbReference>
<keyword evidence="4 7" id="KW-0812">Transmembrane</keyword>
<protein>
    <submittedName>
        <fullName evidence="9">Transporter, major facilitator family protein</fullName>
    </submittedName>
</protein>
<reference evidence="9 10" key="1">
    <citation type="submission" date="2010-12" db="EMBL/GenBank/DDBJ databases">
        <authorList>
            <person name="Muzny D."/>
            <person name="Qin X."/>
            <person name="Deng J."/>
            <person name="Jiang H."/>
            <person name="Liu Y."/>
            <person name="Qu J."/>
            <person name="Song X.-Z."/>
            <person name="Zhang L."/>
            <person name="Thornton R."/>
            <person name="Coyle M."/>
            <person name="Francisco L."/>
            <person name="Jackson L."/>
            <person name="Javaid M."/>
            <person name="Korchina V."/>
            <person name="Kovar C."/>
            <person name="Mata R."/>
            <person name="Mathew T."/>
            <person name="Ngo R."/>
            <person name="Nguyen L."/>
            <person name="Nguyen N."/>
            <person name="Okwuonu G."/>
            <person name="Ongeri F."/>
            <person name="Pham C."/>
            <person name="Simmons D."/>
            <person name="Wilczek-Boney K."/>
            <person name="Hale W."/>
            <person name="Jakkamsetti A."/>
            <person name="Pham P."/>
            <person name="Ruth R."/>
            <person name="San Lucas F."/>
            <person name="Warren J."/>
            <person name="Zhang J."/>
            <person name="Zhao Z."/>
            <person name="Zhou C."/>
            <person name="Zhu D."/>
            <person name="Lee S."/>
            <person name="Bess C."/>
            <person name="Blankenburg K."/>
            <person name="Forbes L."/>
            <person name="Fu Q."/>
            <person name="Gubbala S."/>
            <person name="Hirani K."/>
            <person name="Jayaseelan J.C."/>
            <person name="Lara F."/>
            <person name="Munidasa M."/>
            <person name="Palculict T."/>
            <person name="Patil S."/>
            <person name="Pu L.-L."/>
            <person name="Saada N."/>
            <person name="Tang L."/>
            <person name="Weissenberger G."/>
            <person name="Zhu Y."/>
            <person name="Hemphill L."/>
            <person name="Shang Y."/>
            <person name="Youmans B."/>
            <person name="Ayvaz T."/>
            <person name="Ross M."/>
            <person name="Santibanez J."/>
            <person name="Aqrawi P."/>
            <person name="Gross S."/>
            <person name="Joshi V."/>
            <person name="Fowler G."/>
            <person name="Nazareth L."/>
            <person name="Reid J."/>
            <person name="Worley K."/>
            <person name="Petrosino J."/>
            <person name="Highlander S."/>
            <person name="Gibbs R."/>
        </authorList>
    </citation>
    <scope>NUCLEOTIDE SEQUENCE [LARGE SCALE GENOMIC DNA]</scope>
    <source>
        <strain evidence="9 10">DSM 3986</strain>
    </source>
</reference>
<feature type="transmembrane region" description="Helical" evidence="7">
    <location>
        <begin position="190"/>
        <end position="209"/>
    </location>
</feature>
<name>E6LNB0_9FIRM</name>
<dbReference type="GO" id="GO:0022857">
    <property type="term" value="F:transmembrane transporter activity"/>
    <property type="evidence" value="ECO:0007669"/>
    <property type="project" value="InterPro"/>
</dbReference>
<evidence type="ECO:0000256" key="6">
    <source>
        <dbReference type="ARBA" id="ARBA00023136"/>
    </source>
</evidence>
<dbReference type="RefSeq" id="WP_008751211.1">
    <property type="nucleotide sequence ID" value="NZ_GL622296.1"/>
</dbReference>
<keyword evidence="5 7" id="KW-1133">Transmembrane helix</keyword>
<organism evidence="9 10">
    <name type="scientific">Lachnoanaerobaculum saburreum DSM 3986</name>
    <dbReference type="NCBI Taxonomy" id="887325"/>
    <lineage>
        <taxon>Bacteria</taxon>
        <taxon>Bacillati</taxon>
        <taxon>Bacillota</taxon>
        <taxon>Clostridia</taxon>
        <taxon>Lachnospirales</taxon>
        <taxon>Lachnospiraceae</taxon>
        <taxon>Lachnoanaerobaculum</taxon>
    </lineage>
</organism>
<dbReference type="InterPro" id="IPR051788">
    <property type="entry name" value="MFS_Transporter"/>
</dbReference>
<feature type="transmembrane region" description="Helical" evidence="7">
    <location>
        <begin position="394"/>
        <end position="413"/>
    </location>
</feature>
<dbReference type="SUPFAM" id="SSF103473">
    <property type="entry name" value="MFS general substrate transporter"/>
    <property type="match status" value="1"/>
</dbReference>
<dbReference type="InterPro" id="IPR020846">
    <property type="entry name" value="MFS_dom"/>
</dbReference>
<evidence type="ECO:0000256" key="3">
    <source>
        <dbReference type="ARBA" id="ARBA00022448"/>
    </source>
</evidence>
<feature type="transmembrane region" description="Helical" evidence="7">
    <location>
        <begin position="270"/>
        <end position="295"/>
    </location>
</feature>
<feature type="transmembrane region" description="Helical" evidence="7">
    <location>
        <begin position="106"/>
        <end position="125"/>
    </location>
</feature>
<feature type="transmembrane region" description="Helical" evidence="7">
    <location>
        <begin position="241"/>
        <end position="264"/>
    </location>
</feature>
<evidence type="ECO:0000313" key="10">
    <source>
        <dbReference type="Proteomes" id="UP000003434"/>
    </source>
</evidence>
<dbReference type="GO" id="GO:0005886">
    <property type="term" value="C:plasma membrane"/>
    <property type="evidence" value="ECO:0007669"/>
    <property type="project" value="UniProtKB-SubCell"/>
</dbReference>
<proteinExistence type="inferred from homology"/>
<keyword evidence="6 7" id="KW-0472">Membrane</keyword>
<evidence type="ECO:0000259" key="8">
    <source>
        <dbReference type="PROSITE" id="PS50850"/>
    </source>
</evidence>
<evidence type="ECO:0000256" key="4">
    <source>
        <dbReference type="ARBA" id="ARBA00022692"/>
    </source>
</evidence>
<evidence type="ECO:0000256" key="7">
    <source>
        <dbReference type="SAM" id="Phobius"/>
    </source>
</evidence>
<comment type="caution">
    <text evidence="9">The sequence shown here is derived from an EMBL/GenBank/DDBJ whole genome shotgun (WGS) entry which is preliminary data.</text>
</comment>
<evidence type="ECO:0000313" key="9">
    <source>
        <dbReference type="EMBL" id="EFU76742.1"/>
    </source>
</evidence>
<feature type="transmembrane region" description="Helical" evidence="7">
    <location>
        <begin position="71"/>
        <end position="94"/>
    </location>
</feature>
<feature type="transmembrane region" description="Helical" evidence="7">
    <location>
        <begin position="362"/>
        <end position="382"/>
    </location>
</feature>
<dbReference type="InterPro" id="IPR011701">
    <property type="entry name" value="MFS"/>
</dbReference>
<feature type="transmembrane region" description="Helical" evidence="7">
    <location>
        <begin position="131"/>
        <end position="149"/>
    </location>
</feature>
<dbReference type="Gene3D" id="1.20.1250.20">
    <property type="entry name" value="MFS general substrate transporter like domains"/>
    <property type="match status" value="2"/>
</dbReference>
<accession>E6LNB0</accession>
<dbReference type="eggNOG" id="COG0738">
    <property type="taxonomic scope" value="Bacteria"/>
</dbReference>
<evidence type="ECO:0000256" key="5">
    <source>
        <dbReference type="ARBA" id="ARBA00022989"/>
    </source>
</evidence>
<dbReference type="HOGENOM" id="CLU_697832_0_0_9"/>
<feature type="domain" description="Major facilitator superfamily (MFS) profile" evidence="8">
    <location>
        <begin position="37"/>
        <end position="417"/>
    </location>
</feature>
<comment type="subcellular location">
    <subcellularLocation>
        <location evidence="1">Cell membrane</location>
        <topology evidence="1">Multi-pass membrane protein</topology>
    </subcellularLocation>
</comment>